<dbReference type="PANTHER" id="PTHR43806:SF11">
    <property type="entry name" value="CEREVISIN-RELATED"/>
    <property type="match status" value="1"/>
</dbReference>
<proteinExistence type="inferred from homology"/>
<name>A0A218P7N5_9EURY</name>
<keyword evidence="3 5" id="KW-0378">Hydrolase</keyword>
<dbReference type="Pfam" id="PF00082">
    <property type="entry name" value="Peptidase_S8"/>
    <property type="match status" value="1"/>
</dbReference>
<dbReference type="OrthoDB" id="27270at2157"/>
<dbReference type="EMBL" id="CP015102">
    <property type="protein sequence ID" value="ASJ06793.1"/>
    <property type="molecule type" value="Genomic_DNA"/>
</dbReference>
<evidence type="ECO:0000256" key="6">
    <source>
        <dbReference type="RuleBase" id="RU003355"/>
    </source>
</evidence>
<dbReference type="PROSITE" id="PS00136">
    <property type="entry name" value="SUBTILASE_ASP"/>
    <property type="match status" value="1"/>
</dbReference>
<sequence>MNRKALSLLIVAVMVLSIVPVMLPEISVSAASADNLKDTPTSVASSTTNTNFVKGEALQKEIQRILQTSDRTVRLIVAPDREHAMEVYNALKDLGRIDPISRPEYQFIVIEMPVSNVEKLADIPGILHVWKDRMVKLQEPVSPEENVLAESPAKESPKLPDMFMSVFTINAYNVWDNYGIYGDNVIVAILDTGIDVAHPFLQTTLDGRPKIIHIKDMSDEGMVEIYHTTTTVSGGVISVNKDVTVYWGAYANYYGHDPITTYHMGDYVVGSISGDVYYLGLLPERYFDLNNFSGVPNDPYGFGLFGDLSDVYPVLIVNQSGNLFAYIDFNLNNDFTDEEPMGIYDLTRDYVVVSTTNVTVAFEGFYGNVAYFMWDAHGHGTHVSGTVAGVGLPSDPVFYGVYGVAPNAQLMEYKVLPGEQGFGRTSWIINGMIEATLDGADVISMSLGGGGEINDGLETPEIFYVNLLSDYYGVVFAIAAGNEGPTTNSVHAPGDSDLAITVGNYWESERWELLYGLPGVANGPAMGSSRGPRDDGLLDPDVMAPGTDIFSSLPMWYTVLYEDPYRYYGFWSGTSMATPHVSGAVALMISYAKARGIPYDPIMIKRALELSAKPTNQTLVDQGFGLIQVDKAIAKLEELSQEPSIYIFAGTTFTSFKNPIEVPLIPISQAYVDFNGYFQSVFGFPYLYRGVYIRDEFPGSVPIYFSPLEYWQGWGLGYVFENKMYTISTNVDWIIPNTTEVTIHGADARYIEDLMGQFSISIDYSRLQKSGTYVGLVYIDDPDTSYIDGYVPVIVDIPLNRNGELSATISDTANPGETKHYFFNVPRGTKELRITLRIPTDSEGTPMGRVKLVIARPLGEVVYDGVPGYLYAGPGGPLEYTWIVENPVEGNWEITAYVSVSSYASTGYEKAHYEIEVMTSDVEMNPELIVKDIAEPGTINVQAQVINNYETFNAEPVGYGMGRLDIAEGTMSQVGQDEVDIVGYAGVDPTTYFLKMGITDPEDPAADLDLYVAYYTTYEQMVNDLQDGYINDYTTLYTDQIGPTSEEVLELFMPDPGYYLVYVYGYDTAGHDKITYTFYYQILGDSGDISIQSEPFEFMKGAKETLEASVSISDEGTYLGIIGLRNSDTGEILSYAPIIIQAGKPSMTMVFSTNATIGKGSVIKIKFIDPVTDEPIKGETKVVVNGVPYYTDDGTLTVYYVPKHLEETFTINAINSQYQDIETQIAVKAKEPFDSTIEYTTRITPKVISGFGQVASYETYGNRLRITVDGPSGYEGYVLVPLPYSSGYAKVEGEGVVDYYYEVGSMATYLIVKVKYGSPVTFTVDFVPVKPAVSGINYFYYSRYLRLNQTFTELYQKAVELGVDNETLQMALNYQQAAEAWYKEGLEYMNPMATSSGVLAMIRFRRAYVSIQDAIRILEKAVEELQAS</sequence>
<protein>
    <submittedName>
        <fullName evidence="8">Pyrolysin (Pls)</fullName>
    </submittedName>
</protein>
<dbReference type="InterPro" id="IPR015500">
    <property type="entry name" value="Peptidase_S8_subtilisin-rel"/>
</dbReference>
<feature type="active site" description="Charge relay system" evidence="5">
    <location>
        <position position="191"/>
    </location>
</feature>
<dbReference type="GO" id="GO:0004252">
    <property type="term" value="F:serine-type endopeptidase activity"/>
    <property type="evidence" value="ECO:0007669"/>
    <property type="project" value="UniProtKB-UniRule"/>
</dbReference>
<dbReference type="PROSITE" id="PS51892">
    <property type="entry name" value="SUBTILASE"/>
    <property type="match status" value="1"/>
</dbReference>
<keyword evidence="4 5" id="KW-0720">Serine protease</keyword>
<dbReference type="RefSeq" id="WP_088854044.1">
    <property type="nucleotide sequence ID" value="NZ_CP015102.1"/>
</dbReference>
<dbReference type="GeneID" id="33315684"/>
<organism evidence="8 9">
    <name type="scientific">Thermococcus pacificus</name>
    <dbReference type="NCBI Taxonomy" id="71998"/>
    <lineage>
        <taxon>Archaea</taxon>
        <taxon>Methanobacteriati</taxon>
        <taxon>Methanobacteriota</taxon>
        <taxon>Thermococci</taxon>
        <taxon>Thermococcales</taxon>
        <taxon>Thermococcaceae</taxon>
        <taxon>Thermococcus</taxon>
    </lineage>
</organism>
<evidence type="ECO:0000259" key="7">
    <source>
        <dbReference type="Pfam" id="PF00082"/>
    </source>
</evidence>
<evidence type="ECO:0000256" key="5">
    <source>
        <dbReference type="PROSITE-ProRule" id="PRU01240"/>
    </source>
</evidence>
<dbReference type="PRINTS" id="PR00723">
    <property type="entry name" value="SUBTILISIN"/>
</dbReference>
<gene>
    <name evidence="8" type="ORF">A3L08_05400</name>
</gene>
<keyword evidence="2 5" id="KW-0645">Protease</keyword>
<feature type="domain" description="Peptidase S8/S53" evidence="7">
    <location>
        <begin position="182"/>
        <end position="625"/>
    </location>
</feature>
<evidence type="ECO:0000256" key="2">
    <source>
        <dbReference type="ARBA" id="ARBA00022670"/>
    </source>
</evidence>
<dbReference type="Gene3D" id="3.40.50.200">
    <property type="entry name" value="Peptidase S8/S53 domain"/>
    <property type="match status" value="2"/>
</dbReference>
<keyword evidence="9" id="KW-1185">Reference proteome</keyword>
<dbReference type="InterPro" id="IPR022398">
    <property type="entry name" value="Peptidase_S8_His-AS"/>
</dbReference>
<reference evidence="8 9" key="1">
    <citation type="submission" date="2016-04" db="EMBL/GenBank/DDBJ databases">
        <title>Complete genome sequence of Thermococcus pacificus type strain P4.</title>
        <authorList>
            <person name="Oger P.M."/>
        </authorList>
    </citation>
    <scope>NUCLEOTIDE SEQUENCE [LARGE SCALE GENOMIC DNA]</scope>
    <source>
        <strain evidence="8 9">P-4</strain>
    </source>
</reference>
<comment type="similarity">
    <text evidence="1 5 6">Belongs to the peptidase S8 family.</text>
</comment>
<feature type="active site" description="Charge relay system" evidence="5">
    <location>
        <position position="379"/>
    </location>
</feature>
<dbReference type="InterPro" id="IPR023827">
    <property type="entry name" value="Peptidase_S8_Asp-AS"/>
</dbReference>
<dbReference type="PROSITE" id="PS00138">
    <property type="entry name" value="SUBTILASE_SER"/>
    <property type="match status" value="1"/>
</dbReference>
<dbReference type="InterPro" id="IPR023828">
    <property type="entry name" value="Peptidase_S8_Ser-AS"/>
</dbReference>
<dbReference type="GO" id="GO:0006508">
    <property type="term" value="P:proteolysis"/>
    <property type="evidence" value="ECO:0007669"/>
    <property type="project" value="UniProtKB-KW"/>
</dbReference>
<dbReference type="InterPro" id="IPR050131">
    <property type="entry name" value="Peptidase_S8_subtilisin-like"/>
</dbReference>
<feature type="active site" description="Charge relay system" evidence="5">
    <location>
        <position position="575"/>
    </location>
</feature>
<dbReference type="KEGG" id="tpaf:A3L08_05400"/>
<dbReference type="PANTHER" id="PTHR43806">
    <property type="entry name" value="PEPTIDASE S8"/>
    <property type="match status" value="1"/>
</dbReference>
<dbReference type="SUPFAM" id="SSF52743">
    <property type="entry name" value="Subtilisin-like"/>
    <property type="match status" value="1"/>
</dbReference>
<evidence type="ECO:0000313" key="9">
    <source>
        <dbReference type="Proteomes" id="UP000197418"/>
    </source>
</evidence>
<dbReference type="Proteomes" id="UP000197418">
    <property type="component" value="Chromosome"/>
</dbReference>
<dbReference type="InterPro" id="IPR000209">
    <property type="entry name" value="Peptidase_S8/S53_dom"/>
</dbReference>
<evidence type="ECO:0000256" key="3">
    <source>
        <dbReference type="ARBA" id="ARBA00022801"/>
    </source>
</evidence>
<accession>A0A218P7N5</accession>
<evidence type="ECO:0000256" key="4">
    <source>
        <dbReference type="ARBA" id="ARBA00022825"/>
    </source>
</evidence>
<evidence type="ECO:0000256" key="1">
    <source>
        <dbReference type="ARBA" id="ARBA00011073"/>
    </source>
</evidence>
<evidence type="ECO:0000313" key="8">
    <source>
        <dbReference type="EMBL" id="ASJ06793.1"/>
    </source>
</evidence>
<dbReference type="InterPro" id="IPR036852">
    <property type="entry name" value="Peptidase_S8/S53_dom_sf"/>
</dbReference>
<dbReference type="PROSITE" id="PS00137">
    <property type="entry name" value="SUBTILASE_HIS"/>
    <property type="match status" value="1"/>
</dbReference>